<dbReference type="Pfam" id="PF14699">
    <property type="entry name" value="hGDE_N"/>
    <property type="match status" value="1"/>
</dbReference>
<dbReference type="PANTHER" id="PTHR10569:SF2">
    <property type="entry name" value="GLYCOGEN DEBRANCHING ENZYME"/>
    <property type="match status" value="1"/>
</dbReference>
<dbReference type="SUPFAM" id="SSF48208">
    <property type="entry name" value="Six-hairpin glycosidases"/>
    <property type="match status" value="1"/>
</dbReference>
<evidence type="ECO:0000259" key="20">
    <source>
        <dbReference type="Pfam" id="PF14701"/>
    </source>
</evidence>
<evidence type="ECO:0000256" key="7">
    <source>
        <dbReference type="ARBA" id="ARBA00020723"/>
    </source>
</evidence>
<feature type="domain" description="Eukaryotic glycogen debranching enzyme N-terminal" evidence="19">
    <location>
        <begin position="89"/>
        <end position="174"/>
    </location>
</feature>
<evidence type="ECO:0000256" key="8">
    <source>
        <dbReference type="ARBA" id="ARBA00022490"/>
    </source>
</evidence>
<evidence type="ECO:0000256" key="15">
    <source>
        <dbReference type="ARBA" id="ARBA00025780"/>
    </source>
</evidence>
<keyword evidence="23" id="KW-1185">Reference proteome</keyword>
<dbReference type="PANTHER" id="PTHR10569">
    <property type="entry name" value="GLYCOGEN DEBRANCHING ENZYME"/>
    <property type="match status" value="1"/>
</dbReference>
<dbReference type="Pfam" id="PF06202">
    <property type="entry name" value="GDE_C"/>
    <property type="match status" value="1"/>
</dbReference>
<comment type="similarity">
    <text evidence="15">Belongs to the glycogen debranching enzyme family.</text>
</comment>
<dbReference type="EC" id="3.2.1.33" evidence="6"/>
<dbReference type="InterPro" id="IPR029436">
    <property type="entry name" value="AGL_euk_N"/>
</dbReference>
<keyword evidence="14" id="KW-0326">Glycosidase</keyword>
<gene>
    <name evidence="22" type="ORF">Clacol_005596</name>
</gene>
<dbReference type="Pfam" id="PF14702">
    <property type="entry name" value="hGDE_central"/>
    <property type="match status" value="1"/>
</dbReference>
<evidence type="ECO:0000259" key="18">
    <source>
        <dbReference type="Pfam" id="PF06202"/>
    </source>
</evidence>
<keyword evidence="11" id="KW-0378">Hydrolase</keyword>
<evidence type="ECO:0000256" key="1">
    <source>
        <dbReference type="ARBA" id="ARBA00000439"/>
    </source>
</evidence>
<comment type="subcellular location">
    <subcellularLocation>
        <location evidence="4">Cytoplasm</location>
    </subcellularLocation>
</comment>
<keyword evidence="8" id="KW-0963">Cytoplasm</keyword>
<dbReference type="GO" id="GO:0005980">
    <property type="term" value="P:glycogen catabolic process"/>
    <property type="evidence" value="ECO:0007669"/>
    <property type="project" value="InterPro"/>
</dbReference>
<dbReference type="InterPro" id="IPR032788">
    <property type="entry name" value="AGL_central"/>
</dbReference>
<evidence type="ECO:0000256" key="17">
    <source>
        <dbReference type="SAM" id="MobiDB-lite"/>
    </source>
</evidence>
<evidence type="ECO:0000259" key="19">
    <source>
        <dbReference type="Pfam" id="PF14699"/>
    </source>
</evidence>
<keyword evidence="9" id="KW-0328">Glycosyltransferase</keyword>
<evidence type="ECO:0000256" key="11">
    <source>
        <dbReference type="ARBA" id="ARBA00022801"/>
    </source>
</evidence>
<evidence type="ECO:0000256" key="6">
    <source>
        <dbReference type="ARBA" id="ARBA00012778"/>
    </source>
</evidence>
<dbReference type="FunFam" id="1.50.10.10:FF:000039">
    <property type="entry name" value="Glycogen debranching enzyme Gdb1, putative"/>
    <property type="match status" value="1"/>
</dbReference>
<evidence type="ECO:0000256" key="12">
    <source>
        <dbReference type="ARBA" id="ARBA00023056"/>
    </source>
</evidence>
<evidence type="ECO:0000256" key="5">
    <source>
        <dbReference type="ARBA" id="ARBA00012560"/>
    </source>
</evidence>
<dbReference type="Gene3D" id="3.20.20.80">
    <property type="entry name" value="Glycosidases"/>
    <property type="match status" value="2"/>
</dbReference>
<dbReference type="EMBL" id="BPWL01000006">
    <property type="protein sequence ID" value="GJJ11364.1"/>
    <property type="molecule type" value="Genomic_DNA"/>
</dbReference>
<dbReference type="GO" id="GO:0004134">
    <property type="term" value="F:4-alpha-glucanotransferase activity"/>
    <property type="evidence" value="ECO:0007669"/>
    <property type="project" value="UniProtKB-EC"/>
</dbReference>
<dbReference type="Pfam" id="PF14701">
    <property type="entry name" value="hDGE_amylase"/>
    <property type="match status" value="1"/>
</dbReference>
<evidence type="ECO:0000256" key="9">
    <source>
        <dbReference type="ARBA" id="ARBA00022676"/>
    </source>
</evidence>
<dbReference type="InterPro" id="IPR010401">
    <property type="entry name" value="AGL/Gdb1"/>
</dbReference>
<comment type="function">
    <text evidence="3">Multifunctional enzyme acting as 1,4-alpha-D-glucan:1,4-alpha-D-glucan 4-alpha-D-glycosyltransferase and amylo-1,6-glucosidase in glycogen degradation.</text>
</comment>
<evidence type="ECO:0000313" key="23">
    <source>
        <dbReference type="Proteomes" id="UP001050691"/>
    </source>
</evidence>
<evidence type="ECO:0000256" key="10">
    <source>
        <dbReference type="ARBA" id="ARBA00022679"/>
    </source>
</evidence>
<feature type="domain" description="Glycogen debranching enzyme C-terminal" evidence="18">
    <location>
        <begin position="1091"/>
        <end position="1520"/>
    </location>
</feature>
<keyword evidence="12" id="KW-0320">Glycogen biosynthesis</keyword>
<dbReference type="GO" id="GO:0004135">
    <property type="term" value="F:amylo-alpha-1,6-glucosidase activity"/>
    <property type="evidence" value="ECO:0007669"/>
    <property type="project" value="UniProtKB-EC"/>
</dbReference>
<feature type="domain" description="Glycogen debranching enzyme glucanotransferase" evidence="20">
    <location>
        <begin position="203"/>
        <end position="635"/>
    </location>
</feature>
<evidence type="ECO:0000256" key="2">
    <source>
        <dbReference type="ARBA" id="ARBA00000927"/>
    </source>
</evidence>
<keyword evidence="10" id="KW-0808">Transferase</keyword>
<dbReference type="SUPFAM" id="SSF51445">
    <property type="entry name" value="(Trans)glycosidases"/>
    <property type="match status" value="1"/>
</dbReference>
<dbReference type="InterPro" id="IPR032792">
    <property type="entry name" value="AGL_glucanoTrfase"/>
</dbReference>
<comment type="caution">
    <text evidence="22">The sequence shown here is derived from an EMBL/GenBank/DDBJ whole genome shotgun (WGS) entry which is preliminary data.</text>
</comment>
<name>A0AAV5AF92_9AGAM</name>
<comment type="catalytic activity">
    <reaction evidence="1">
        <text>Transfers a segment of a (1-&gt;4)-alpha-D-glucan to a new position in an acceptor, which may be glucose or a (1-&gt;4)-alpha-D-glucan.</text>
        <dbReference type="EC" id="2.4.1.25"/>
    </reaction>
</comment>
<keyword evidence="13" id="KW-0511">Multifunctional enzyme</keyword>
<comment type="catalytic activity">
    <reaction evidence="2">
        <text>Hydrolysis of (1-&gt;6)-alpha-D-glucosidic branch linkages in glycogen phosphorylase limit dextrin.</text>
        <dbReference type="EC" id="3.2.1.33"/>
    </reaction>
</comment>
<reference evidence="22" key="1">
    <citation type="submission" date="2021-10" db="EMBL/GenBank/DDBJ databases">
        <title>De novo Genome Assembly of Clathrus columnatus (Basidiomycota, Fungi) Using Illumina and Nanopore Sequence Data.</title>
        <authorList>
            <person name="Ogiso-Tanaka E."/>
            <person name="Itagaki H."/>
            <person name="Hosoya T."/>
            <person name="Hosaka K."/>
        </authorList>
    </citation>
    <scope>NUCLEOTIDE SEQUENCE</scope>
    <source>
        <strain evidence="22">MO-923</strain>
    </source>
</reference>
<evidence type="ECO:0000256" key="13">
    <source>
        <dbReference type="ARBA" id="ARBA00023268"/>
    </source>
</evidence>
<dbReference type="CDD" id="cd11327">
    <property type="entry name" value="AmyAc_Glg_debranch_2"/>
    <property type="match status" value="1"/>
</dbReference>
<feature type="region of interest" description="Disordered" evidence="17">
    <location>
        <begin position="25"/>
        <end position="49"/>
    </location>
</feature>
<dbReference type="GO" id="GO:0005978">
    <property type="term" value="P:glycogen biosynthetic process"/>
    <property type="evidence" value="ECO:0007669"/>
    <property type="project" value="UniProtKB-KW"/>
</dbReference>
<evidence type="ECO:0000256" key="14">
    <source>
        <dbReference type="ARBA" id="ARBA00023295"/>
    </source>
</evidence>
<proteinExistence type="inferred from homology"/>
<organism evidence="22 23">
    <name type="scientific">Clathrus columnatus</name>
    <dbReference type="NCBI Taxonomy" id="1419009"/>
    <lineage>
        <taxon>Eukaryota</taxon>
        <taxon>Fungi</taxon>
        <taxon>Dikarya</taxon>
        <taxon>Basidiomycota</taxon>
        <taxon>Agaricomycotina</taxon>
        <taxon>Agaricomycetes</taxon>
        <taxon>Phallomycetidae</taxon>
        <taxon>Phallales</taxon>
        <taxon>Clathraceae</taxon>
        <taxon>Clathrus</taxon>
    </lineage>
</organism>
<protein>
    <recommendedName>
        <fullName evidence="7">Glycogen debranching enzyme</fullName>
        <ecNumber evidence="5">2.4.1.25</ecNumber>
        <ecNumber evidence="6">3.2.1.33</ecNumber>
    </recommendedName>
    <alternativeName>
        <fullName evidence="16">Glycogen debrancher</fullName>
    </alternativeName>
</protein>
<evidence type="ECO:0000256" key="4">
    <source>
        <dbReference type="ARBA" id="ARBA00004496"/>
    </source>
</evidence>
<dbReference type="GO" id="GO:0005737">
    <property type="term" value="C:cytoplasm"/>
    <property type="evidence" value="ECO:0007669"/>
    <property type="project" value="UniProtKB-SubCell"/>
</dbReference>
<dbReference type="InterPro" id="IPR032790">
    <property type="entry name" value="GDE_C"/>
</dbReference>
<dbReference type="EC" id="2.4.1.25" evidence="5"/>
<dbReference type="Proteomes" id="UP001050691">
    <property type="component" value="Unassembled WGS sequence"/>
</dbReference>
<dbReference type="InterPro" id="IPR017853">
    <property type="entry name" value="GH"/>
</dbReference>
<feature type="domain" description="Glycogen debranching enzyme central" evidence="21">
    <location>
        <begin position="828"/>
        <end position="1002"/>
    </location>
</feature>
<dbReference type="InterPro" id="IPR008928">
    <property type="entry name" value="6-hairpin_glycosidase_sf"/>
</dbReference>
<accession>A0AAV5AF92</accession>
<evidence type="ECO:0000259" key="21">
    <source>
        <dbReference type="Pfam" id="PF14702"/>
    </source>
</evidence>
<evidence type="ECO:0000256" key="16">
    <source>
        <dbReference type="ARBA" id="ARBA00031477"/>
    </source>
</evidence>
<evidence type="ECO:0000313" key="22">
    <source>
        <dbReference type="EMBL" id="GJJ11364.1"/>
    </source>
</evidence>
<evidence type="ECO:0000256" key="3">
    <source>
        <dbReference type="ARBA" id="ARBA00003530"/>
    </source>
</evidence>
<sequence length="1532" mass="172161">MSSDAEMHSNGHTFDKKLSITSEAQLFSSSEEEQATRTPADEGLRFFQSPVSDSEEPIRVYELKLEPDGGPSKDKAYIRLPPVYTPYILRMTLEAGTPASRRAVLKTNFPLDGGLFNRNKLVERKLPDLFSNSIHIDIPILHAGAFRYWIEYENDACDRVDGREGYFNVDPILRSRSRTPILSGDPQPRPFPGGGIIQADEINLPLDGLVVLTTVSKWMGPITEWQRHFREACDRGYNMLHYTPLQQSGISGSPYSIADQMNFDRNIIGDTSQESSLSEVQKVLKVARDEFGLLSLIDIVLNHTADNTPWLVEHPEAGYSPYNTPHLAPALELDDAIMQFSSTLGKRGLPNIISSQADLETLLQALERELRNNVQLWQYYVLNRSRERDSIALALSSSVIPWDGPEIRGKTIEELANILKSNKYVKGINEYKARYDVHVDSSVAASFVRAAFPDIHDIENLSNMWANIIDVINAPLYEEWEEDTRTILQNIRSRVEYTRLADHGPKLGEINTQSPLVDTYFTRLPRNDVTSKFDPAALALANNGWIWNADPLRNFALLPSKAYLRREVIVWGDCVKLRYGAGPQDNPWLWEYMQNYVVGLARTFDGFRIDNCHSTPLHVGVTFLDAARVVNPNLYICAELFTGNEEMDIHFVSRLGINSLIREAYNGHDPKEFSRLLYRFGVDRSVGSMHGDCLTSIEELPPPTGKGPVRSCIISPLRGSSPHALFFDLTHDNESPLYKRSAEDALSTGALIAFSGSAIGSTKGFDDLYPKLLDLVGEKRLYEVLGIDDTQGIGKAKRILNNLHTQMVLEGYAEGYVHQENDVVALTRLARTGAKFAYGASIEIQSYELDQHPELIQGLPSKLVELQPVTPIEKNEDGHLLSEIVIPDYFPPGSFMIFATQLEGFDPTLDAFCKTGAEEAFSNVSLIELNALLYRSEAEERDATDGKIGTYHIPNCGGLVYAGLEGWMSLLRSIIENNDLGHPLCDHLRSGRWACDYIYTRLENQTELLPGLTKPAQWFREKFSKINDTAPPFLLPKYFAIVVYEGYKAARSAVVEQLASFVSTGYSFVHDLALCSVQMHGLVKTASLEPGRSVSSLAAGLPHFAVSWARCWGRDVFISLRGLFLVTGQYTAAKRHILAFASTLKHGLIPNLLDSVRNPRYNSRDSPWWMLQNIQDYVHFAPEGLKILSEPVKRRFPSDDSFVSWDDPAAYSRTDTLAEIIQEILQRHAMGISFREHNAGPNLDMQMNNEGFNIDITVDWSTGFISGGNHHNCGTWMDKMGESVKARTKGKPGTPRDGAPVEITGLVKSTVRWLSSLVDKDLFPFKGVEAIDPKDDANYTINASLVNRRGIYKDIYGSGRDHEWADYQLRPNYPIAMTVAPELFHPSHALEALRIADRALRGPLGMKTLDPTDWQYRGIYDNSNDSDDPTIAKGFNYHNGPEWMWPLGYFLRAYYLFDTLTGSGKKDRSITLHYLHSLLLPLRKHIQETPWRGLPELTNENGAFCKDSCPTQAWSSSTILDFLHDVYTSEDV</sequence>